<dbReference type="NCBIfam" id="TIGR04082">
    <property type="entry name" value="rSAM_for_selen"/>
    <property type="match status" value="1"/>
</dbReference>
<evidence type="ECO:0000256" key="4">
    <source>
        <dbReference type="ARBA" id="ARBA00023004"/>
    </source>
</evidence>
<evidence type="ECO:0000313" key="9">
    <source>
        <dbReference type="Proteomes" id="UP000184171"/>
    </source>
</evidence>
<protein>
    <submittedName>
        <fullName evidence="8">Selenobiotic family peptide radical SAM maturase</fullName>
    </submittedName>
</protein>
<dbReference type="SFLD" id="SFLDS00029">
    <property type="entry name" value="Radical_SAM"/>
    <property type="match status" value="1"/>
</dbReference>
<dbReference type="OrthoDB" id="9763993at2"/>
<accession>A0A1M6DVV8</accession>
<keyword evidence="2" id="KW-0949">S-adenosyl-L-methionine</keyword>
<comment type="cofactor">
    <cofactor evidence="1">
        <name>[4Fe-4S] cluster</name>
        <dbReference type="ChEBI" id="CHEBI:49883"/>
    </cofactor>
</comment>
<dbReference type="InterPro" id="IPR013785">
    <property type="entry name" value="Aldolase_TIM"/>
</dbReference>
<dbReference type="Pfam" id="PF04055">
    <property type="entry name" value="Radical_SAM"/>
    <property type="match status" value="1"/>
</dbReference>
<evidence type="ECO:0000259" key="6">
    <source>
        <dbReference type="Pfam" id="PF04055"/>
    </source>
</evidence>
<evidence type="ECO:0000259" key="7">
    <source>
        <dbReference type="Pfam" id="PF13186"/>
    </source>
</evidence>
<sequence>MTDIYKIFPISRDYFPELDSFLGEEADALPERLSVLAGEGRCPGFLPDLARVELTLYRLRLEDNEATPSVSELSLNSRLELLEVNWSPLLALLVGKEIEPQAEKQFLLFWRRPDDGGLCQCVATANDLLALKIVVENLPPESVAAEQGCPAGDIDRILQRAVSKGLLLQPQSKLRRQDDDFTIPENTPEKFLCAEAFTLQWHITHRCDLHCKHCYDRSRRDDVGLQQGLDVLDQMRAFCREHHVYGQVSFSGGNPFMHPDFFVLYRAACERNLNAAILGNPVSEEQLDGLLQIDKPVFYQVSLEGLQEHNDQIRGKGNFASVFEFLDLLKKKQIYSMVMLTLTQANMPQVLPLAEQLRDRVDLFTFNRLSMVGEGASLESPRPADYRTFVAEYLQAQRNNPAMALKDSLLNIEREKQQQGLFGGCTGFGCGAAFNFVSLLPDGQVHACRKFPSLIGDMKQQSLQDIYYSAAAKAYRQGCKECDGCRLRANCGGCLAVAYGYGLDPLRQKDPACFIDP</sequence>
<keyword evidence="9" id="KW-1185">Reference proteome</keyword>
<dbReference type="Proteomes" id="UP000184171">
    <property type="component" value="Unassembled WGS sequence"/>
</dbReference>
<dbReference type="PANTHER" id="PTHR11228">
    <property type="entry name" value="RADICAL SAM DOMAIN PROTEIN"/>
    <property type="match status" value="1"/>
</dbReference>
<feature type="domain" description="4Fe4S-binding SPASM" evidence="7">
    <location>
        <begin position="430"/>
        <end position="485"/>
    </location>
</feature>
<dbReference type="EMBL" id="FQZT01000002">
    <property type="protein sequence ID" value="SHI77376.1"/>
    <property type="molecule type" value="Genomic_DNA"/>
</dbReference>
<dbReference type="PANTHER" id="PTHR11228:SF7">
    <property type="entry name" value="PQQA PEPTIDE CYCLASE"/>
    <property type="match status" value="1"/>
</dbReference>
<evidence type="ECO:0000313" key="8">
    <source>
        <dbReference type="EMBL" id="SHI77376.1"/>
    </source>
</evidence>
<dbReference type="SUPFAM" id="SSF102114">
    <property type="entry name" value="Radical SAM enzymes"/>
    <property type="match status" value="1"/>
</dbReference>
<keyword evidence="5" id="KW-0411">Iron-sulfur</keyword>
<dbReference type="NCBIfam" id="TIGR04085">
    <property type="entry name" value="rSAM_more_4Fe4S"/>
    <property type="match status" value="1"/>
</dbReference>
<evidence type="ECO:0000256" key="2">
    <source>
        <dbReference type="ARBA" id="ARBA00022691"/>
    </source>
</evidence>
<dbReference type="CDD" id="cd01335">
    <property type="entry name" value="Radical_SAM"/>
    <property type="match status" value="1"/>
</dbReference>
<dbReference type="GO" id="GO:0046872">
    <property type="term" value="F:metal ion binding"/>
    <property type="evidence" value="ECO:0007669"/>
    <property type="project" value="UniProtKB-KW"/>
</dbReference>
<gene>
    <name evidence="8" type="ORF">SAMN02745165_00826</name>
</gene>
<dbReference type="GO" id="GO:0003824">
    <property type="term" value="F:catalytic activity"/>
    <property type="evidence" value="ECO:0007669"/>
    <property type="project" value="InterPro"/>
</dbReference>
<dbReference type="STRING" id="1122189.SAMN02745165_00826"/>
<dbReference type="SFLD" id="SFLDG01067">
    <property type="entry name" value="SPASM/twitch_domain_containing"/>
    <property type="match status" value="1"/>
</dbReference>
<keyword evidence="3" id="KW-0479">Metal-binding</keyword>
<dbReference type="Gene3D" id="3.20.20.70">
    <property type="entry name" value="Aldolase class I"/>
    <property type="match status" value="1"/>
</dbReference>
<dbReference type="InterPro" id="IPR058240">
    <property type="entry name" value="rSAM_sf"/>
</dbReference>
<keyword evidence="4" id="KW-0408">Iron</keyword>
<dbReference type="InterPro" id="IPR023885">
    <property type="entry name" value="4Fe4S-binding_SPASM_dom"/>
</dbReference>
<dbReference type="InterPro" id="IPR007197">
    <property type="entry name" value="rSAM"/>
</dbReference>
<evidence type="ECO:0000256" key="1">
    <source>
        <dbReference type="ARBA" id="ARBA00001966"/>
    </source>
</evidence>
<organism evidence="8 9">
    <name type="scientific">Malonomonas rubra DSM 5091</name>
    <dbReference type="NCBI Taxonomy" id="1122189"/>
    <lineage>
        <taxon>Bacteria</taxon>
        <taxon>Pseudomonadati</taxon>
        <taxon>Thermodesulfobacteriota</taxon>
        <taxon>Desulfuromonadia</taxon>
        <taxon>Desulfuromonadales</taxon>
        <taxon>Geopsychrobacteraceae</taxon>
        <taxon>Malonomonas</taxon>
    </lineage>
</organism>
<feature type="domain" description="Radical SAM core" evidence="6">
    <location>
        <begin position="203"/>
        <end position="341"/>
    </location>
</feature>
<evidence type="ECO:0000256" key="3">
    <source>
        <dbReference type="ARBA" id="ARBA00022723"/>
    </source>
</evidence>
<dbReference type="InterPro" id="IPR050377">
    <property type="entry name" value="Radical_SAM_PqqE_MftC-like"/>
</dbReference>
<dbReference type="AlphaFoldDB" id="A0A1M6DVV8"/>
<name>A0A1M6DVV8_MALRU</name>
<dbReference type="InterPro" id="IPR023807">
    <property type="entry name" value="Peptide_mod_rSAM"/>
</dbReference>
<reference evidence="8 9" key="1">
    <citation type="submission" date="2016-11" db="EMBL/GenBank/DDBJ databases">
        <authorList>
            <person name="Jaros S."/>
            <person name="Januszkiewicz K."/>
            <person name="Wedrychowicz H."/>
        </authorList>
    </citation>
    <scope>NUCLEOTIDE SEQUENCE [LARGE SCALE GENOMIC DNA]</scope>
    <source>
        <strain evidence="8 9">DSM 5091</strain>
    </source>
</reference>
<dbReference type="Pfam" id="PF13186">
    <property type="entry name" value="SPASM"/>
    <property type="match status" value="1"/>
</dbReference>
<dbReference type="GO" id="GO:0051536">
    <property type="term" value="F:iron-sulfur cluster binding"/>
    <property type="evidence" value="ECO:0007669"/>
    <property type="project" value="UniProtKB-KW"/>
</dbReference>
<dbReference type="RefSeq" id="WP_072905880.1">
    <property type="nucleotide sequence ID" value="NZ_FQZT01000002.1"/>
</dbReference>
<proteinExistence type="predicted"/>
<evidence type="ECO:0000256" key="5">
    <source>
        <dbReference type="ARBA" id="ARBA00023014"/>
    </source>
</evidence>